<organism evidence="15">
    <name type="scientific">Mesocestoides corti</name>
    <name type="common">Flatworm</name>
    <dbReference type="NCBI Taxonomy" id="53468"/>
    <lineage>
        <taxon>Eukaryota</taxon>
        <taxon>Metazoa</taxon>
        <taxon>Spiralia</taxon>
        <taxon>Lophotrochozoa</taxon>
        <taxon>Platyhelminthes</taxon>
        <taxon>Cestoda</taxon>
        <taxon>Eucestoda</taxon>
        <taxon>Cyclophyllidea</taxon>
        <taxon>Mesocestoididae</taxon>
        <taxon>Mesocestoides</taxon>
    </lineage>
</organism>
<dbReference type="InterPro" id="IPR012340">
    <property type="entry name" value="NA-bd_OB-fold"/>
</dbReference>
<dbReference type="PRINTS" id="PR01042">
    <property type="entry name" value="TRNASYNTHASP"/>
</dbReference>
<sequence length="404" mass="45888">MMFIILRDGTGFLQCLLTGDLPQTEDGLALSTESSLFVKGTVCKVPEGQKAPGGIELQVDYWECIGRAPAGGVESVVTEESEVDLQLDQRHFIIRGMNTSKIIKLTAVIAEAFREHYADRGFTEVHPPTLVQTQVEGGSTLFKLDYFGEPAFLTQSSQLYLETCIPAVGDCYCMVRSYRAEKSRTRRHLSEYIHIEAESPFIDFPDLLNQIEDLVVDVSERVMKKAGDLVLQVNPEFKAPTKPFMRMEYRDAINRLNRMGIHKEDGKPFEFGDDIPEAPERQLTDKINRPILLTKFPTELKSFYMQRVKEDPAVTESVDLLIPGVGEVVGGSMRMTDYNDLMAGYKREGIDPTPYYWYTQQREFGTCSHGGYGLGFERFCTWLLGQHHIRDVCLYPRYTGRCRP</sequence>
<dbReference type="Pfam" id="PF00152">
    <property type="entry name" value="tRNA-synt_2"/>
    <property type="match status" value="1"/>
</dbReference>
<evidence type="ECO:0000256" key="3">
    <source>
        <dbReference type="ARBA" id="ARBA00012816"/>
    </source>
</evidence>
<comment type="catalytic activity">
    <reaction evidence="11">
        <text>tRNA(Asn) + L-asparagine + ATP = L-asparaginyl-tRNA(Asn) + AMP + diphosphate + H(+)</text>
        <dbReference type="Rhea" id="RHEA:11180"/>
        <dbReference type="Rhea" id="RHEA-COMP:9659"/>
        <dbReference type="Rhea" id="RHEA-COMP:9674"/>
        <dbReference type="ChEBI" id="CHEBI:15378"/>
        <dbReference type="ChEBI" id="CHEBI:30616"/>
        <dbReference type="ChEBI" id="CHEBI:33019"/>
        <dbReference type="ChEBI" id="CHEBI:58048"/>
        <dbReference type="ChEBI" id="CHEBI:78442"/>
        <dbReference type="ChEBI" id="CHEBI:78515"/>
        <dbReference type="ChEBI" id="CHEBI:456215"/>
        <dbReference type="EC" id="6.1.1.22"/>
    </reaction>
</comment>
<evidence type="ECO:0000259" key="12">
    <source>
        <dbReference type="PROSITE" id="PS50862"/>
    </source>
</evidence>
<dbReference type="PANTHER" id="PTHR22594:SF16">
    <property type="entry name" value="ASPARAGINE--TRNA LIGASE, CYTOPLASMIC"/>
    <property type="match status" value="1"/>
</dbReference>
<dbReference type="OrthoDB" id="1931232at2759"/>
<evidence type="ECO:0000256" key="10">
    <source>
        <dbReference type="ARBA" id="ARBA00029886"/>
    </source>
</evidence>
<dbReference type="PROSITE" id="PS50862">
    <property type="entry name" value="AA_TRNA_LIGASE_II"/>
    <property type="match status" value="1"/>
</dbReference>
<evidence type="ECO:0000256" key="6">
    <source>
        <dbReference type="ARBA" id="ARBA00022741"/>
    </source>
</evidence>
<keyword evidence="5" id="KW-0436">Ligase</keyword>
<dbReference type="GO" id="GO:0006421">
    <property type="term" value="P:asparaginyl-tRNA aminoacylation"/>
    <property type="evidence" value="ECO:0007669"/>
    <property type="project" value="InterPro"/>
</dbReference>
<dbReference type="GO" id="GO:0005524">
    <property type="term" value="F:ATP binding"/>
    <property type="evidence" value="ECO:0007669"/>
    <property type="project" value="UniProtKB-KW"/>
</dbReference>
<dbReference type="Gene3D" id="3.30.930.10">
    <property type="entry name" value="Bira Bifunctional Protein, Domain 2"/>
    <property type="match status" value="1"/>
</dbReference>
<accession>A0A0R3UAV6</accession>
<dbReference type="SUPFAM" id="SSF50249">
    <property type="entry name" value="Nucleic acid-binding proteins"/>
    <property type="match status" value="1"/>
</dbReference>
<keyword evidence="7" id="KW-0067">ATP-binding</keyword>
<evidence type="ECO:0000256" key="4">
    <source>
        <dbReference type="ARBA" id="ARBA00022490"/>
    </source>
</evidence>
<dbReference type="STRING" id="53468.A0A0R3UAV6"/>
<dbReference type="InterPro" id="IPR002312">
    <property type="entry name" value="Asp/Asn-tRNA-synth_IIb"/>
</dbReference>
<dbReference type="EMBL" id="UXSR01001223">
    <property type="protein sequence ID" value="VDD78052.1"/>
    <property type="molecule type" value="Genomic_DNA"/>
</dbReference>
<evidence type="ECO:0000256" key="8">
    <source>
        <dbReference type="ARBA" id="ARBA00022917"/>
    </source>
</evidence>
<dbReference type="FunFam" id="3.30.930.10:FF:000040">
    <property type="entry name" value="Asparagine--tRNA ligase, cytoplasmic"/>
    <property type="match status" value="1"/>
</dbReference>
<evidence type="ECO:0000256" key="2">
    <source>
        <dbReference type="ARBA" id="ARBA00008226"/>
    </source>
</evidence>
<evidence type="ECO:0000256" key="1">
    <source>
        <dbReference type="ARBA" id="ARBA00004496"/>
    </source>
</evidence>
<dbReference type="CDD" id="cd00776">
    <property type="entry name" value="AsxRS_core"/>
    <property type="match status" value="1"/>
</dbReference>
<name>A0A0R3UAV6_MESCO</name>
<dbReference type="InterPro" id="IPR004522">
    <property type="entry name" value="Asn-tRNA-ligase"/>
</dbReference>
<feature type="domain" description="Aminoacyl-transfer RNA synthetases class-II family profile" evidence="12">
    <location>
        <begin position="109"/>
        <end position="396"/>
    </location>
</feature>
<keyword evidence="4" id="KW-0963">Cytoplasm</keyword>
<dbReference type="PANTHER" id="PTHR22594">
    <property type="entry name" value="ASPARTYL/LYSYL-TRNA SYNTHETASE"/>
    <property type="match status" value="1"/>
</dbReference>
<dbReference type="WBParaSite" id="MCU_012269-RA">
    <property type="protein sequence ID" value="MCU_012269-RA"/>
    <property type="gene ID" value="MCU_012269"/>
</dbReference>
<keyword evidence="8" id="KW-0648">Protein biosynthesis</keyword>
<evidence type="ECO:0000256" key="9">
    <source>
        <dbReference type="ARBA" id="ARBA00023146"/>
    </source>
</evidence>
<protein>
    <recommendedName>
        <fullName evidence="3">asparagine--tRNA ligase</fullName>
        <ecNumber evidence="3">6.1.1.22</ecNumber>
    </recommendedName>
    <alternativeName>
        <fullName evidence="10">Asparaginyl-tRNA synthetase</fullName>
    </alternativeName>
</protein>
<keyword evidence="9" id="KW-0030">Aminoacyl-tRNA synthetase</keyword>
<dbReference type="CDD" id="cd04323">
    <property type="entry name" value="AsnRS_cyto_like_N"/>
    <property type="match status" value="1"/>
</dbReference>
<comment type="similarity">
    <text evidence="2">Belongs to the class-II aminoacyl-tRNA synthetase family.</text>
</comment>
<dbReference type="Proteomes" id="UP000267029">
    <property type="component" value="Unassembled WGS sequence"/>
</dbReference>
<dbReference type="InterPro" id="IPR004364">
    <property type="entry name" value="Aa-tRNA-synt_II"/>
</dbReference>
<dbReference type="GO" id="GO:0005737">
    <property type="term" value="C:cytoplasm"/>
    <property type="evidence" value="ECO:0007669"/>
    <property type="project" value="UniProtKB-SubCell"/>
</dbReference>
<dbReference type="InterPro" id="IPR045864">
    <property type="entry name" value="aa-tRNA-synth_II/BPL/LPL"/>
</dbReference>
<dbReference type="GO" id="GO:0004816">
    <property type="term" value="F:asparagine-tRNA ligase activity"/>
    <property type="evidence" value="ECO:0007669"/>
    <property type="project" value="UniProtKB-EC"/>
</dbReference>
<evidence type="ECO:0000256" key="11">
    <source>
        <dbReference type="ARBA" id="ARBA00047844"/>
    </source>
</evidence>
<proteinExistence type="inferred from homology"/>
<evidence type="ECO:0000313" key="14">
    <source>
        <dbReference type="Proteomes" id="UP000267029"/>
    </source>
</evidence>
<dbReference type="InterPro" id="IPR006195">
    <property type="entry name" value="aa-tRNA-synth_II"/>
</dbReference>
<dbReference type="Gene3D" id="2.40.50.140">
    <property type="entry name" value="Nucleic acid-binding proteins"/>
    <property type="match status" value="1"/>
</dbReference>
<evidence type="ECO:0000313" key="13">
    <source>
        <dbReference type="EMBL" id="VDD78052.1"/>
    </source>
</evidence>
<keyword evidence="6" id="KW-0547">Nucleotide-binding</keyword>
<keyword evidence="14" id="KW-1185">Reference proteome</keyword>
<gene>
    <name evidence="13" type="ORF">MCOS_LOCUS4055</name>
</gene>
<reference evidence="15" key="2">
    <citation type="submission" date="2019-11" db="UniProtKB">
        <authorList>
            <consortium name="WormBaseParasite"/>
        </authorList>
    </citation>
    <scope>IDENTIFICATION</scope>
</reference>
<evidence type="ECO:0000313" key="15">
    <source>
        <dbReference type="WBParaSite" id="MCU_012269-RA"/>
    </source>
</evidence>
<dbReference type="AlphaFoldDB" id="A0A0R3UAV6"/>
<reference evidence="13 14" key="1">
    <citation type="submission" date="2018-10" db="EMBL/GenBank/DDBJ databases">
        <authorList>
            <consortium name="Pathogen Informatics"/>
        </authorList>
    </citation>
    <scope>NUCLEOTIDE SEQUENCE [LARGE SCALE GENOMIC DNA]</scope>
</reference>
<dbReference type="EC" id="6.1.1.22" evidence="3"/>
<evidence type="ECO:0000256" key="7">
    <source>
        <dbReference type="ARBA" id="ARBA00022840"/>
    </source>
</evidence>
<evidence type="ECO:0000256" key="5">
    <source>
        <dbReference type="ARBA" id="ARBA00022598"/>
    </source>
</evidence>
<dbReference type="SUPFAM" id="SSF55681">
    <property type="entry name" value="Class II aaRS and biotin synthetases"/>
    <property type="match status" value="1"/>
</dbReference>
<dbReference type="NCBIfam" id="TIGR00457">
    <property type="entry name" value="asnS"/>
    <property type="match status" value="1"/>
</dbReference>
<comment type="subcellular location">
    <subcellularLocation>
        <location evidence="1">Cytoplasm</location>
    </subcellularLocation>
</comment>